<evidence type="ECO:0000256" key="1">
    <source>
        <dbReference type="SAM" id="MobiDB-lite"/>
    </source>
</evidence>
<accession>A0AAV8WS56</accession>
<dbReference type="AlphaFoldDB" id="A0AAV8WS56"/>
<feature type="region of interest" description="Disordered" evidence="1">
    <location>
        <begin position="94"/>
        <end position="190"/>
    </location>
</feature>
<comment type="caution">
    <text evidence="2">The sequence shown here is derived from an EMBL/GenBank/DDBJ whole genome shotgun (WGS) entry which is preliminary data.</text>
</comment>
<feature type="compositionally biased region" description="Basic and acidic residues" evidence="1">
    <location>
        <begin position="103"/>
        <end position="135"/>
    </location>
</feature>
<evidence type="ECO:0000313" key="2">
    <source>
        <dbReference type="EMBL" id="KAJ8928601.1"/>
    </source>
</evidence>
<dbReference type="EMBL" id="JANEYF010005321">
    <property type="protein sequence ID" value="KAJ8928601.1"/>
    <property type="molecule type" value="Genomic_DNA"/>
</dbReference>
<gene>
    <name evidence="2" type="ORF">NQ314_018808</name>
</gene>
<dbReference type="Proteomes" id="UP001162156">
    <property type="component" value="Unassembled WGS sequence"/>
</dbReference>
<organism evidence="2 3">
    <name type="scientific">Rhamnusium bicolor</name>
    <dbReference type="NCBI Taxonomy" id="1586634"/>
    <lineage>
        <taxon>Eukaryota</taxon>
        <taxon>Metazoa</taxon>
        <taxon>Ecdysozoa</taxon>
        <taxon>Arthropoda</taxon>
        <taxon>Hexapoda</taxon>
        <taxon>Insecta</taxon>
        <taxon>Pterygota</taxon>
        <taxon>Neoptera</taxon>
        <taxon>Endopterygota</taxon>
        <taxon>Coleoptera</taxon>
        <taxon>Polyphaga</taxon>
        <taxon>Cucujiformia</taxon>
        <taxon>Chrysomeloidea</taxon>
        <taxon>Cerambycidae</taxon>
        <taxon>Lepturinae</taxon>
        <taxon>Rhagiini</taxon>
        <taxon>Rhamnusium</taxon>
    </lineage>
</organism>
<sequence length="190" mass="21704">MTLPLAATPTNIMAGFKKTGICPFNETIFPDTEFLPSYVTDRPAPNHEGDEIDRNEVNGVEEQVNEVEEAQVNEVEEEQLNEVEEEQVNEVEEAELNEVEEEQVNKVEEVQVNEGEKDQVNKVEEQVEVDKKNKEPLLSPEKVRPFPKAGPRENARRARKKRQTAILTDTPIKEALQQEKQNVKKKKITS</sequence>
<evidence type="ECO:0000313" key="3">
    <source>
        <dbReference type="Proteomes" id="UP001162156"/>
    </source>
</evidence>
<keyword evidence="3" id="KW-1185">Reference proteome</keyword>
<reference evidence="2" key="1">
    <citation type="journal article" date="2023" name="Insect Mol. Biol.">
        <title>Genome sequencing provides insights into the evolution of gene families encoding plant cell wall-degrading enzymes in longhorned beetles.</title>
        <authorList>
            <person name="Shin N.R."/>
            <person name="Okamura Y."/>
            <person name="Kirsch R."/>
            <person name="Pauchet Y."/>
        </authorList>
    </citation>
    <scope>NUCLEOTIDE SEQUENCE</scope>
    <source>
        <strain evidence="2">RBIC_L_NR</strain>
    </source>
</reference>
<protein>
    <submittedName>
        <fullName evidence="2">Uncharacterized protein</fullName>
    </submittedName>
</protein>
<proteinExistence type="predicted"/>
<name>A0AAV8WS56_9CUCU</name>